<evidence type="ECO:0000259" key="5">
    <source>
        <dbReference type="PROSITE" id="PS50931"/>
    </source>
</evidence>
<comment type="similarity">
    <text evidence="1">Belongs to the LysR transcriptional regulatory family.</text>
</comment>
<keyword evidence="7" id="KW-1185">Reference proteome</keyword>
<dbReference type="FunFam" id="1.10.10.10:FF:000001">
    <property type="entry name" value="LysR family transcriptional regulator"/>
    <property type="match status" value="1"/>
</dbReference>
<dbReference type="EMBL" id="FCOX02000051">
    <property type="protein sequence ID" value="SAL02940.1"/>
    <property type="molecule type" value="Genomic_DNA"/>
</dbReference>
<dbReference type="PANTHER" id="PTHR30537">
    <property type="entry name" value="HTH-TYPE TRANSCRIPTIONAL REGULATOR"/>
    <property type="match status" value="1"/>
</dbReference>
<dbReference type="Gene3D" id="3.40.190.290">
    <property type="match status" value="1"/>
</dbReference>
<dbReference type="InterPro" id="IPR058163">
    <property type="entry name" value="LysR-type_TF_proteobact-type"/>
</dbReference>
<dbReference type="PROSITE" id="PS50931">
    <property type="entry name" value="HTH_LYSR"/>
    <property type="match status" value="1"/>
</dbReference>
<evidence type="ECO:0000313" key="6">
    <source>
        <dbReference type="EMBL" id="SAL02940.1"/>
    </source>
</evidence>
<reference evidence="6" key="1">
    <citation type="submission" date="2016-01" db="EMBL/GenBank/DDBJ databases">
        <authorList>
            <person name="Peeters C."/>
        </authorList>
    </citation>
    <scope>NUCLEOTIDE SEQUENCE</scope>
    <source>
        <strain evidence="6">LMG 29321</strain>
    </source>
</reference>
<accession>A0A158E898</accession>
<organism evidence="6 7">
    <name type="scientific">Caballeronia calidae</name>
    <dbReference type="NCBI Taxonomy" id="1777139"/>
    <lineage>
        <taxon>Bacteria</taxon>
        <taxon>Pseudomonadati</taxon>
        <taxon>Pseudomonadota</taxon>
        <taxon>Betaproteobacteria</taxon>
        <taxon>Burkholderiales</taxon>
        <taxon>Burkholderiaceae</taxon>
        <taxon>Caballeronia</taxon>
    </lineage>
</organism>
<dbReference type="PANTHER" id="PTHR30537:SF35">
    <property type="entry name" value="TRANSCRIPTIONAL REGULATORY PROTEIN"/>
    <property type="match status" value="1"/>
</dbReference>
<evidence type="ECO:0000256" key="4">
    <source>
        <dbReference type="ARBA" id="ARBA00023163"/>
    </source>
</evidence>
<dbReference type="Proteomes" id="UP000071859">
    <property type="component" value="Unassembled WGS sequence"/>
</dbReference>
<dbReference type="GO" id="GO:0043565">
    <property type="term" value="F:sequence-specific DNA binding"/>
    <property type="evidence" value="ECO:0007669"/>
    <property type="project" value="TreeGrafter"/>
</dbReference>
<evidence type="ECO:0000256" key="1">
    <source>
        <dbReference type="ARBA" id="ARBA00009437"/>
    </source>
</evidence>
<dbReference type="InterPro" id="IPR036390">
    <property type="entry name" value="WH_DNA-bd_sf"/>
</dbReference>
<dbReference type="InterPro" id="IPR036388">
    <property type="entry name" value="WH-like_DNA-bd_sf"/>
</dbReference>
<dbReference type="InterPro" id="IPR000847">
    <property type="entry name" value="LysR_HTH_N"/>
</dbReference>
<protein>
    <submittedName>
        <fullName evidence="6">LysR family transcriptional regulator</fullName>
    </submittedName>
</protein>
<comment type="caution">
    <text evidence="6">The sequence shown here is derived from an EMBL/GenBank/DDBJ whole genome shotgun (WGS) entry which is preliminary data.</text>
</comment>
<sequence>MFQRAYILKSFATLTQITVFVRIGELGSLSAAARELNLSPSAVSKSLAQLEERLGVLLVKRTTRSLTLTETGRIMFERANAILSEIDTTLDEARQSQRIKGTLRLTCSIAFGSRQLTPILSRYLDVQSEVDANISLDDHCVNLAEENFDVAIRITSNTDSTYAARKLAMIHWAYCASPDYLSSHGAIEEPDDL</sequence>
<evidence type="ECO:0000256" key="3">
    <source>
        <dbReference type="ARBA" id="ARBA00023125"/>
    </source>
</evidence>
<evidence type="ECO:0000313" key="7">
    <source>
        <dbReference type="Proteomes" id="UP000071859"/>
    </source>
</evidence>
<feature type="domain" description="HTH lysR-type" evidence="5">
    <location>
        <begin position="13"/>
        <end position="69"/>
    </location>
</feature>
<dbReference type="GO" id="GO:0003700">
    <property type="term" value="F:DNA-binding transcription factor activity"/>
    <property type="evidence" value="ECO:0007669"/>
    <property type="project" value="InterPro"/>
</dbReference>
<keyword evidence="3" id="KW-0238">DNA-binding</keyword>
<keyword evidence="4" id="KW-0804">Transcription</keyword>
<dbReference type="SUPFAM" id="SSF46785">
    <property type="entry name" value="Winged helix' DNA-binding domain"/>
    <property type="match status" value="1"/>
</dbReference>
<dbReference type="PRINTS" id="PR00039">
    <property type="entry name" value="HTHLYSR"/>
</dbReference>
<gene>
    <name evidence="6" type="ORF">AWB78_06469</name>
</gene>
<proteinExistence type="inferred from homology"/>
<evidence type="ECO:0000256" key="2">
    <source>
        <dbReference type="ARBA" id="ARBA00023015"/>
    </source>
</evidence>
<dbReference type="AlphaFoldDB" id="A0A158E898"/>
<dbReference type="Pfam" id="PF03466">
    <property type="entry name" value="LysR_substrate"/>
    <property type="match status" value="1"/>
</dbReference>
<dbReference type="Gene3D" id="1.10.10.10">
    <property type="entry name" value="Winged helix-like DNA-binding domain superfamily/Winged helix DNA-binding domain"/>
    <property type="match status" value="1"/>
</dbReference>
<dbReference type="Pfam" id="PF00126">
    <property type="entry name" value="HTH_1"/>
    <property type="match status" value="1"/>
</dbReference>
<dbReference type="InterPro" id="IPR005119">
    <property type="entry name" value="LysR_subst-bd"/>
</dbReference>
<name>A0A158E898_9BURK</name>
<dbReference type="SUPFAM" id="SSF53850">
    <property type="entry name" value="Periplasmic binding protein-like II"/>
    <property type="match status" value="1"/>
</dbReference>
<dbReference type="GO" id="GO:0006351">
    <property type="term" value="P:DNA-templated transcription"/>
    <property type="evidence" value="ECO:0007669"/>
    <property type="project" value="TreeGrafter"/>
</dbReference>
<keyword evidence="2" id="KW-0805">Transcription regulation</keyword>